<sequence>MCYCGVCRKTAGCGGYAINVAGEANTLIVSGEDNISVYQATIQNPEDSSAQVSSAERRFCKKCGSMLWLYDPRWPQLIHPFASAIDTELPLPPEKTHMMLDFKPSWVQLKDQKESGSTGKHKIFNRYPEESIADWHNRLGLQY</sequence>
<dbReference type="PANTHER" id="PTHR33337:SF44">
    <property type="entry name" value="DUF636 DOMAIN PROTEIN (AFU_ORTHOLOGUE AFUA_1G09754)"/>
    <property type="match status" value="1"/>
</dbReference>
<comment type="caution">
    <text evidence="6">The sequence shown here is derived from an EMBL/GenBank/DDBJ whole genome shotgun (WGS) entry which is preliminary data.</text>
</comment>
<dbReference type="AlphaFoldDB" id="A0AA38BYR5"/>
<accession>A0AA38BYR5</accession>
<evidence type="ECO:0000256" key="2">
    <source>
        <dbReference type="ARBA" id="ARBA00022723"/>
    </source>
</evidence>
<name>A0AA38BYR5_TAXCH</name>
<dbReference type="Pfam" id="PF04828">
    <property type="entry name" value="GFA"/>
    <property type="match status" value="1"/>
</dbReference>
<keyword evidence="2" id="KW-0479">Metal-binding</keyword>
<dbReference type="GO" id="GO:0046872">
    <property type="term" value="F:metal ion binding"/>
    <property type="evidence" value="ECO:0007669"/>
    <property type="project" value="UniProtKB-KW"/>
</dbReference>
<proteinExistence type="inferred from homology"/>
<dbReference type="Proteomes" id="UP000824469">
    <property type="component" value="Unassembled WGS sequence"/>
</dbReference>
<dbReference type="SUPFAM" id="SSF51316">
    <property type="entry name" value="Mss4-like"/>
    <property type="match status" value="1"/>
</dbReference>
<evidence type="ECO:0000259" key="5">
    <source>
        <dbReference type="PROSITE" id="PS51891"/>
    </source>
</evidence>
<dbReference type="Gene3D" id="2.170.150.70">
    <property type="match status" value="1"/>
</dbReference>
<dbReference type="InterPro" id="IPR006913">
    <property type="entry name" value="CENP-V/GFA"/>
</dbReference>
<evidence type="ECO:0000313" key="6">
    <source>
        <dbReference type="EMBL" id="KAH9291480.1"/>
    </source>
</evidence>
<organism evidence="6 8">
    <name type="scientific">Taxus chinensis</name>
    <name type="common">Chinese yew</name>
    <name type="synonym">Taxus wallichiana var. chinensis</name>
    <dbReference type="NCBI Taxonomy" id="29808"/>
    <lineage>
        <taxon>Eukaryota</taxon>
        <taxon>Viridiplantae</taxon>
        <taxon>Streptophyta</taxon>
        <taxon>Embryophyta</taxon>
        <taxon>Tracheophyta</taxon>
        <taxon>Spermatophyta</taxon>
        <taxon>Pinopsida</taxon>
        <taxon>Pinidae</taxon>
        <taxon>Conifers II</taxon>
        <taxon>Cupressales</taxon>
        <taxon>Taxaceae</taxon>
        <taxon>Taxus</taxon>
    </lineage>
</organism>
<keyword evidence="3" id="KW-0862">Zinc</keyword>
<dbReference type="EMBL" id="JAHRHJ020000344">
    <property type="protein sequence ID" value="KAH9294147.1"/>
    <property type="molecule type" value="Genomic_DNA"/>
</dbReference>
<feature type="domain" description="CENP-V/GFA" evidence="5">
    <location>
        <begin position="1"/>
        <end position="95"/>
    </location>
</feature>
<gene>
    <name evidence="7" type="ORF">KI387_040638</name>
    <name evidence="6" type="ORF">KI387_043345</name>
</gene>
<protein>
    <recommendedName>
        <fullName evidence="5">CENP-V/GFA domain-containing protein</fullName>
    </recommendedName>
</protein>
<dbReference type="PROSITE" id="PS51891">
    <property type="entry name" value="CENP_V_GFA"/>
    <property type="match status" value="1"/>
</dbReference>
<evidence type="ECO:0000256" key="1">
    <source>
        <dbReference type="ARBA" id="ARBA00005495"/>
    </source>
</evidence>
<evidence type="ECO:0000256" key="3">
    <source>
        <dbReference type="ARBA" id="ARBA00022833"/>
    </source>
</evidence>
<dbReference type="OMA" id="PDEMVCI"/>
<evidence type="ECO:0000256" key="4">
    <source>
        <dbReference type="ARBA" id="ARBA00023239"/>
    </source>
</evidence>
<dbReference type="PANTHER" id="PTHR33337">
    <property type="entry name" value="GFA DOMAIN-CONTAINING PROTEIN"/>
    <property type="match status" value="1"/>
</dbReference>
<keyword evidence="4" id="KW-0456">Lyase</keyword>
<evidence type="ECO:0000313" key="8">
    <source>
        <dbReference type="Proteomes" id="UP000824469"/>
    </source>
</evidence>
<dbReference type="GO" id="GO:0016846">
    <property type="term" value="F:carbon-sulfur lyase activity"/>
    <property type="evidence" value="ECO:0007669"/>
    <property type="project" value="InterPro"/>
</dbReference>
<dbReference type="EMBL" id="JAHRHJ020003588">
    <property type="protein sequence ID" value="KAH9291480.1"/>
    <property type="molecule type" value="Genomic_DNA"/>
</dbReference>
<dbReference type="InterPro" id="IPR011057">
    <property type="entry name" value="Mss4-like_sf"/>
</dbReference>
<keyword evidence="8" id="KW-1185">Reference proteome</keyword>
<reference evidence="6 8" key="1">
    <citation type="journal article" date="2021" name="Nat. Plants">
        <title>The Taxus genome provides insights into paclitaxel biosynthesis.</title>
        <authorList>
            <person name="Xiong X."/>
            <person name="Gou J."/>
            <person name="Liao Q."/>
            <person name="Li Y."/>
            <person name="Zhou Q."/>
            <person name="Bi G."/>
            <person name="Li C."/>
            <person name="Du R."/>
            <person name="Wang X."/>
            <person name="Sun T."/>
            <person name="Guo L."/>
            <person name="Liang H."/>
            <person name="Lu P."/>
            <person name="Wu Y."/>
            <person name="Zhang Z."/>
            <person name="Ro D.K."/>
            <person name="Shang Y."/>
            <person name="Huang S."/>
            <person name="Yan J."/>
        </authorList>
    </citation>
    <scope>NUCLEOTIDE SEQUENCE [LARGE SCALE GENOMIC DNA]</scope>
    <source>
        <strain evidence="6">Ta-2019</strain>
    </source>
</reference>
<evidence type="ECO:0000313" key="7">
    <source>
        <dbReference type="EMBL" id="KAH9294147.1"/>
    </source>
</evidence>
<comment type="similarity">
    <text evidence="1">Belongs to the Gfa family.</text>
</comment>